<proteinExistence type="predicted"/>
<evidence type="ECO:0000313" key="1">
    <source>
        <dbReference type="EMBL" id="KAH6601057.1"/>
    </source>
</evidence>
<keyword evidence="2" id="KW-1185">Reference proteome</keyword>
<dbReference type="EMBL" id="JAFCIX010000021">
    <property type="protein sequence ID" value="KAH6601057.1"/>
    <property type="molecule type" value="Genomic_DNA"/>
</dbReference>
<name>A0ABQ8FQS1_9FUNG</name>
<organism evidence="1 2">
    <name type="scientific">Batrachochytrium salamandrivorans</name>
    <dbReference type="NCBI Taxonomy" id="1357716"/>
    <lineage>
        <taxon>Eukaryota</taxon>
        <taxon>Fungi</taxon>
        <taxon>Fungi incertae sedis</taxon>
        <taxon>Chytridiomycota</taxon>
        <taxon>Chytridiomycota incertae sedis</taxon>
        <taxon>Chytridiomycetes</taxon>
        <taxon>Rhizophydiales</taxon>
        <taxon>Rhizophydiales incertae sedis</taxon>
        <taxon>Batrachochytrium</taxon>
    </lineage>
</organism>
<sequence length="584" mass="64864">MAPRRIPRAVPWAVQEEWDWVYYALYSSRSDLRLQAIMRVKAWASRGKVPHAIESTSNFVEVSHRDTGLFSMVSETELRMQYSMAFIRFVNGIVDQAQKGAFSASASAIAESLGLPGWFIELRHAATHDKLPPLSLLRTGCSQALQWLQKNYWAIQQSFVADTTHSVGLALAAYKDSRKATARGQNADAATLHSLQDITQLLTADTYPDILIPILTQIGFLVPLAKKKRAGREVDGRVQSLPLPLEQLWIKLIETCECTWSGFNEELLLSILDIICNKWPVAEKEDNVHLEFQDLNQLEVLNESSINFTESRESKNYLETLAAWAKAIITKYGSESILDLARIAKACLIKPNSLALDILQSVISVSPQPHQRLATLTTLLEKKLKLDQQQQADLASPFTSKSTPEISIDAKINEESERLWTQKEERLNADLEHLTQRMQCVKEFKSTKLKEATHDTSMEDPSSALLGNGVAWTLVNESSWETCPLGTLPGKIVPVLDLPLDYNHIEYLVANGILQIPKEGVCDPGSSTDLPTFGANPDIDMCGDHGHDDIGANDAMEDTTVDVVCSAGLRNDVVLSDPHAIVLL</sequence>
<dbReference type="PANTHER" id="PTHR15002:SF0">
    <property type="entry name" value="RIBOSOMAL BIOGENESIS PROTEIN LAS1L"/>
    <property type="match status" value="1"/>
</dbReference>
<dbReference type="Proteomes" id="UP001648503">
    <property type="component" value="Unassembled WGS sequence"/>
</dbReference>
<evidence type="ECO:0000313" key="2">
    <source>
        <dbReference type="Proteomes" id="UP001648503"/>
    </source>
</evidence>
<protein>
    <recommendedName>
        <fullName evidence="3">Las1-domain-containing protein</fullName>
    </recommendedName>
</protein>
<reference evidence="1 2" key="1">
    <citation type="submission" date="2021-02" db="EMBL/GenBank/DDBJ databases">
        <title>Variation within the Batrachochytrium salamandrivorans European outbreak.</title>
        <authorList>
            <person name="Kelly M."/>
            <person name="Pasmans F."/>
            <person name="Shea T.P."/>
            <person name="Munoz J.F."/>
            <person name="Carranza S."/>
            <person name="Cuomo C.A."/>
            <person name="Martel A."/>
        </authorList>
    </citation>
    <scope>NUCLEOTIDE SEQUENCE [LARGE SCALE GENOMIC DNA]</scope>
    <source>
        <strain evidence="1 2">AMFP18/2</strain>
    </source>
</reference>
<dbReference type="PANTHER" id="PTHR15002">
    <property type="entry name" value="RIBOSOMAL BIOGENESIS PROTEIN LAS1L"/>
    <property type="match status" value="1"/>
</dbReference>
<dbReference type="InterPro" id="IPR007174">
    <property type="entry name" value="Las1"/>
</dbReference>
<gene>
    <name evidence="1" type="ORF">BASA50_001885</name>
</gene>
<dbReference type="Pfam" id="PF04031">
    <property type="entry name" value="Las1"/>
    <property type="match status" value="1"/>
</dbReference>
<accession>A0ABQ8FQS1</accession>
<comment type="caution">
    <text evidence="1">The sequence shown here is derived from an EMBL/GenBank/DDBJ whole genome shotgun (WGS) entry which is preliminary data.</text>
</comment>
<evidence type="ECO:0008006" key="3">
    <source>
        <dbReference type="Google" id="ProtNLM"/>
    </source>
</evidence>